<reference evidence="2 3" key="1">
    <citation type="submission" date="2020-08" db="EMBL/GenBank/DDBJ databases">
        <title>Croceimicrobium hydrocarbonivorans gen. nov., sp. nov., a novel marine bacterium isolated from a bacterial consortium that degrades polyethylene terephthalate.</title>
        <authorList>
            <person name="Liu R."/>
        </authorList>
    </citation>
    <scope>NUCLEOTIDE SEQUENCE [LARGE SCALE GENOMIC DNA]</scope>
    <source>
        <strain evidence="2 3">A20-9</strain>
    </source>
</reference>
<dbReference type="Gene3D" id="3.30.70.1440">
    <property type="entry name" value="Multidrug efflux transporter AcrB pore domain"/>
    <property type="match status" value="1"/>
</dbReference>
<feature type="transmembrane region" description="Helical" evidence="1">
    <location>
        <begin position="20"/>
        <end position="40"/>
    </location>
</feature>
<protein>
    <submittedName>
        <fullName evidence="2">Efflux RND transporter permease subunit</fullName>
    </submittedName>
</protein>
<dbReference type="InterPro" id="IPR027463">
    <property type="entry name" value="AcrB_DN_DC_subdom"/>
</dbReference>
<feature type="transmembrane region" description="Helical" evidence="1">
    <location>
        <begin position="367"/>
        <end position="386"/>
    </location>
</feature>
<feature type="transmembrane region" description="Helical" evidence="1">
    <location>
        <begin position="1050"/>
        <end position="1076"/>
    </location>
</feature>
<keyword evidence="3" id="KW-1185">Reference proteome</keyword>
<sequence length="1138" mass="126347">MATNTSRNFGLSTLALKNSISVFILSALLILFGVFSYITMPKESFPEIVFPLIYVQTPYPGNTPQDIENLISRPLEKEIKSVDGIKNLNSESVQDVSIINVEFNIDVDTEKALQDVKDAVDRAMSDLPSDLDQDPVVLDIDLSRIPILNINLSGDYSIDDLVDYAELLQDEIEELGEISEATITGDKEKEVQINVDMPKMQENKLSFNDVQNALAAENINIGAGDILLGKTRRSIRTDAEFTSMDEIRNVIVKHENDNIVYLKDIADVAFTYKEVESMARLDGESVVSLNVIKKGGENLLDATDKIREIIKTAKKSLLPKDLRITITNDQSTQTRNQIANLENSIISGVILVTLTLLFFLGLRNATFVGLSIPFSMFISFLILSAAGVTLNFIVLFSLILALGMLVDNAIVTIENIYRLYAEEGLSAWEASRQGVGEIAVPIISSTATTLAAFFPLLFWDSIIGEFMGYLPRTLIIVLGSSLFVALVINPVIAASFIKNQDFESDKNHRKALLWFAVFLVLGVLAHMASSTILGNLLLAISFGVLAFTYALNPLSAWFQLVLLPRVESFYARTLAYSLRKWRPMAIIVGTLFLMVFSINFYFGTNPKYVDFPENDPNYINVFVELPLGTDVLATDSIAQRVESELNNILVPYQDLVKSVVTNVGAETASQNEFGGGGQNTPNKARITVSFVEYEFRNEISTSAIQREVTQKLNNWLPGLTISVEKEQNGPPTGRPINIEITGSEFDMLIAAADDVKKVVDAAEIPGIEGLQIDLETNKPEMLVRIDRDRAGRLGVSTQQIAMVLRTALYGSEASKYKEGEDDYPIEIRLKKDYRYDVASLMNQLVTFRSQASGRIVQVPISAVTSYEFVNSYNSIKRKDSERLITVYSNVVEGFNETEINNEIKEVLKDYKLPEGYDLKFTGSQQEQQESAEFLTRAMLIAVSLIFIILVSQFNSALKPFIIILTVLFSTIGVFLGLGIFQMEFVVIMTGIGIVSLAGIVVNNGIVLIDFIELSRARMREEKQLEEGQELDDESLVYAIELGGKTRLRPVLLTAITTVLGLLPLAVGLNIDFIGLLDGRGANIYFGGDNAVFWSPMAWTVIFGLVFATFLTLIVVPVMYLVLERLNRIVRSWFGRSSN</sequence>
<dbReference type="RefSeq" id="WP_210760259.1">
    <property type="nucleotide sequence ID" value="NZ_CP060139.1"/>
</dbReference>
<dbReference type="SUPFAM" id="SSF82866">
    <property type="entry name" value="Multidrug efflux transporter AcrB transmembrane domain"/>
    <property type="match status" value="2"/>
</dbReference>
<feature type="transmembrane region" description="Helical" evidence="1">
    <location>
        <begin position="512"/>
        <end position="533"/>
    </location>
</feature>
<feature type="transmembrane region" description="Helical" evidence="1">
    <location>
        <begin position="933"/>
        <end position="953"/>
    </location>
</feature>
<dbReference type="EMBL" id="CP060139">
    <property type="protein sequence ID" value="QNR25734.1"/>
    <property type="molecule type" value="Genomic_DNA"/>
</dbReference>
<dbReference type="Pfam" id="PF00873">
    <property type="entry name" value="ACR_tran"/>
    <property type="match status" value="1"/>
</dbReference>
<dbReference type="Gene3D" id="3.30.2090.10">
    <property type="entry name" value="Multidrug efflux transporter AcrB TolC docking domain, DN and DC subdomains"/>
    <property type="match status" value="2"/>
</dbReference>
<name>A0A7H0VJ36_9FLAO</name>
<evidence type="ECO:0000256" key="1">
    <source>
        <dbReference type="SAM" id="Phobius"/>
    </source>
</evidence>
<evidence type="ECO:0000313" key="3">
    <source>
        <dbReference type="Proteomes" id="UP000516305"/>
    </source>
</evidence>
<feature type="transmembrane region" description="Helical" evidence="1">
    <location>
        <begin position="584"/>
        <end position="602"/>
    </location>
</feature>
<proteinExistence type="predicted"/>
<dbReference type="SUPFAM" id="SSF82714">
    <property type="entry name" value="Multidrug efflux transporter AcrB TolC docking domain, DN and DC subdomains"/>
    <property type="match status" value="2"/>
</dbReference>
<dbReference type="Gene3D" id="1.20.1640.10">
    <property type="entry name" value="Multidrug efflux transporter AcrB transmembrane domain"/>
    <property type="match status" value="2"/>
</dbReference>
<feature type="transmembrane region" description="Helical" evidence="1">
    <location>
        <begin position="392"/>
        <end position="417"/>
    </location>
</feature>
<feature type="transmembrane region" description="Helical" evidence="1">
    <location>
        <begin position="470"/>
        <end position="492"/>
    </location>
</feature>
<dbReference type="GO" id="GO:0042910">
    <property type="term" value="F:xenobiotic transmembrane transporter activity"/>
    <property type="evidence" value="ECO:0007669"/>
    <property type="project" value="TreeGrafter"/>
</dbReference>
<dbReference type="PANTHER" id="PTHR32063:SF0">
    <property type="entry name" value="SWARMING MOTILITY PROTEIN SWRC"/>
    <property type="match status" value="1"/>
</dbReference>
<feature type="transmembrane region" description="Helical" evidence="1">
    <location>
        <begin position="438"/>
        <end position="458"/>
    </location>
</feature>
<evidence type="ECO:0000313" key="2">
    <source>
        <dbReference type="EMBL" id="QNR25734.1"/>
    </source>
</evidence>
<feature type="transmembrane region" description="Helical" evidence="1">
    <location>
        <begin position="1096"/>
        <end position="1122"/>
    </location>
</feature>
<dbReference type="KEGG" id="chyd:H4K34_07800"/>
<dbReference type="Gene3D" id="3.30.70.1320">
    <property type="entry name" value="Multidrug efflux transporter AcrB pore domain like"/>
    <property type="match status" value="1"/>
</dbReference>
<dbReference type="Proteomes" id="UP000516305">
    <property type="component" value="Chromosome"/>
</dbReference>
<accession>A0A7H0VJ36</accession>
<keyword evidence="1" id="KW-0472">Membrane</keyword>
<dbReference type="AlphaFoldDB" id="A0A7H0VJ36"/>
<feature type="transmembrane region" description="Helical" evidence="1">
    <location>
        <begin position="986"/>
        <end position="1011"/>
    </location>
</feature>
<dbReference type="GO" id="GO:0005886">
    <property type="term" value="C:plasma membrane"/>
    <property type="evidence" value="ECO:0007669"/>
    <property type="project" value="TreeGrafter"/>
</dbReference>
<organism evidence="2 3">
    <name type="scientific">Croceimicrobium hydrocarbonivorans</name>
    <dbReference type="NCBI Taxonomy" id="2761580"/>
    <lineage>
        <taxon>Bacteria</taxon>
        <taxon>Pseudomonadati</taxon>
        <taxon>Bacteroidota</taxon>
        <taxon>Flavobacteriia</taxon>
        <taxon>Flavobacteriales</taxon>
        <taxon>Owenweeksiaceae</taxon>
        <taxon>Croceimicrobium</taxon>
    </lineage>
</organism>
<dbReference type="InterPro" id="IPR001036">
    <property type="entry name" value="Acrflvin-R"/>
</dbReference>
<feature type="transmembrane region" description="Helical" evidence="1">
    <location>
        <begin position="344"/>
        <end position="362"/>
    </location>
</feature>
<gene>
    <name evidence="2" type="ORF">H4K34_07800</name>
</gene>
<keyword evidence="1" id="KW-0812">Transmembrane</keyword>
<dbReference type="SUPFAM" id="SSF82693">
    <property type="entry name" value="Multidrug efflux transporter AcrB pore domain, PN1, PN2, PC1 and PC2 subdomains"/>
    <property type="match status" value="2"/>
</dbReference>
<dbReference type="PRINTS" id="PR00702">
    <property type="entry name" value="ACRIFLAVINRP"/>
</dbReference>
<feature type="transmembrane region" description="Helical" evidence="1">
    <location>
        <begin position="539"/>
        <end position="563"/>
    </location>
</feature>
<dbReference type="Gene3D" id="3.30.70.1430">
    <property type="entry name" value="Multidrug efflux transporter AcrB pore domain"/>
    <property type="match status" value="2"/>
</dbReference>
<dbReference type="PANTHER" id="PTHR32063">
    <property type="match status" value="1"/>
</dbReference>
<keyword evidence="1" id="KW-1133">Transmembrane helix</keyword>
<feature type="transmembrane region" description="Helical" evidence="1">
    <location>
        <begin position="960"/>
        <end position="980"/>
    </location>
</feature>